<gene>
    <name evidence="2" type="ORF">CAMP_LOCUS16850</name>
</gene>
<feature type="transmembrane region" description="Helical" evidence="1">
    <location>
        <begin position="310"/>
        <end position="328"/>
    </location>
</feature>
<proteinExistence type="predicted"/>
<feature type="transmembrane region" description="Helical" evidence="1">
    <location>
        <begin position="86"/>
        <end position="106"/>
    </location>
</feature>
<comment type="caution">
    <text evidence="2">The sequence shown here is derived from an EMBL/GenBank/DDBJ whole genome shotgun (WGS) entry which is preliminary data.</text>
</comment>
<dbReference type="EMBL" id="CANHGI010000006">
    <property type="protein sequence ID" value="CAI5454213.1"/>
    <property type="molecule type" value="Genomic_DNA"/>
</dbReference>
<feature type="transmembrane region" description="Helical" evidence="1">
    <location>
        <begin position="361"/>
        <end position="386"/>
    </location>
</feature>
<feature type="transmembrane region" description="Helical" evidence="1">
    <location>
        <begin position="204"/>
        <end position="222"/>
    </location>
</feature>
<name>A0A9P1NAV4_9PELO</name>
<feature type="transmembrane region" description="Helical" evidence="1">
    <location>
        <begin position="519"/>
        <end position="536"/>
    </location>
</feature>
<sequence length="575" mass="66795">MNCTQSIIDEFLQNQNNSIKQLAVPIIVLLLFLLIALLQYKFQYNVEICLLLGFNLQTSAYILNKYFCKKEVLKYSINIFIISSKFIYFTTPLLMLLPIFLVLLFGCSKSPNVNVFLANSLIYIVSTLIQMVHFCFFEENIFESVGWVFLVFSCSFTCFALCSIFKVRFQQIIKGFINTESPYCYAAANFAKPIIAHLTFIQSYIIIKICVLIFAFYTIFYFENDVRNLPSIDKTMNLASFLELCFFIINRFHKVLLKIPGVIDPIEQVILDYLETPRTARMNLTNSDLIEYYFSSRDEVENLYSEKVTVIWLFSLFGLYRFLLWHSFEATSSLGVVIRSCAYVLNNCVANKGKVKVFIDILMMTSCSIYVTTPFFTLFPIISIFLTNNFKCMKRHVWQINSVVHFGSTMCLIMTFFQPDNENPDNYFPVVTFCVYWVFGFLVATALRVTPDQVMGEVNEITTDPNAELALKYLKSLKGHLGFCQIYMTFKFGSFIYLLCFTVNNQSNKDFSRLDNCMSIAAIVELMFLVISKLILHKYNYFYAPASKDDIMGYTFLWKLRKESEDARIKAFKRL</sequence>
<reference evidence="2" key="1">
    <citation type="submission" date="2022-11" db="EMBL/GenBank/DDBJ databases">
        <authorList>
            <person name="Kikuchi T."/>
        </authorList>
    </citation>
    <scope>NUCLEOTIDE SEQUENCE</scope>
    <source>
        <strain evidence="2">PS1010</strain>
    </source>
</reference>
<feature type="transmembrane region" description="Helical" evidence="1">
    <location>
        <begin position="429"/>
        <end position="447"/>
    </location>
</feature>
<feature type="transmembrane region" description="Helical" evidence="1">
    <location>
        <begin position="234"/>
        <end position="252"/>
    </location>
</feature>
<keyword evidence="3" id="KW-1185">Reference proteome</keyword>
<keyword evidence="1" id="KW-0472">Membrane</keyword>
<keyword evidence="1" id="KW-0812">Transmembrane</keyword>
<feature type="transmembrane region" description="Helical" evidence="1">
    <location>
        <begin position="481"/>
        <end position="499"/>
    </location>
</feature>
<protein>
    <submittedName>
        <fullName evidence="2">Uncharacterized protein</fullName>
    </submittedName>
</protein>
<evidence type="ECO:0000313" key="3">
    <source>
        <dbReference type="Proteomes" id="UP001152747"/>
    </source>
</evidence>
<dbReference type="Proteomes" id="UP001152747">
    <property type="component" value="Unassembled WGS sequence"/>
</dbReference>
<feature type="transmembrane region" description="Helical" evidence="1">
    <location>
        <begin position="22"/>
        <end position="40"/>
    </location>
</feature>
<evidence type="ECO:0000256" key="1">
    <source>
        <dbReference type="SAM" id="Phobius"/>
    </source>
</evidence>
<organism evidence="2 3">
    <name type="scientific">Caenorhabditis angaria</name>
    <dbReference type="NCBI Taxonomy" id="860376"/>
    <lineage>
        <taxon>Eukaryota</taxon>
        <taxon>Metazoa</taxon>
        <taxon>Ecdysozoa</taxon>
        <taxon>Nematoda</taxon>
        <taxon>Chromadorea</taxon>
        <taxon>Rhabditida</taxon>
        <taxon>Rhabditina</taxon>
        <taxon>Rhabditomorpha</taxon>
        <taxon>Rhabditoidea</taxon>
        <taxon>Rhabditidae</taxon>
        <taxon>Peloderinae</taxon>
        <taxon>Caenorhabditis</taxon>
    </lineage>
</organism>
<accession>A0A9P1NAV4</accession>
<feature type="transmembrane region" description="Helical" evidence="1">
    <location>
        <begin position="398"/>
        <end position="417"/>
    </location>
</feature>
<dbReference type="AlphaFoldDB" id="A0A9P1NAV4"/>
<feature type="transmembrane region" description="Helical" evidence="1">
    <location>
        <begin position="145"/>
        <end position="165"/>
    </location>
</feature>
<evidence type="ECO:0000313" key="2">
    <source>
        <dbReference type="EMBL" id="CAI5454213.1"/>
    </source>
</evidence>
<keyword evidence="1" id="KW-1133">Transmembrane helix</keyword>
<feature type="transmembrane region" description="Helical" evidence="1">
    <location>
        <begin position="113"/>
        <end position="133"/>
    </location>
</feature>